<proteinExistence type="predicted"/>
<name>A0A6A6ER57_9PEZI</name>
<evidence type="ECO:0000313" key="2">
    <source>
        <dbReference type="EMBL" id="KAF2193645.1"/>
    </source>
</evidence>
<feature type="compositionally biased region" description="Basic and acidic residues" evidence="1">
    <location>
        <begin position="102"/>
        <end position="111"/>
    </location>
</feature>
<organism evidence="2 3">
    <name type="scientific">Zopfia rhizophila CBS 207.26</name>
    <dbReference type="NCBI Taxonomy" id="1314779"/>
    <lineage>
        <taxon>Eukaryota</taxon>
        <taxon>Fungi</taxon>
        <taxon>Dikarya</taxon>
        <taxon>Ascomycota</taxon>
        <taxon>Pezizomycotina</taxon>
        <taxon>Dothideomycetes</taxon>
        <taxon>Dothideomycetes incertae sedis</taxon>
        <taxon>Zopfiaceae</taxon>
        <taxon>Zopfia</taxon>
    </lineage>
</organism>
<dbReference type="EMBL" id="ML994613">
    <property type="protein sequence ID" value="KAF2193645.1"/>
    <property type="molecule type" value="Genomic_DNA"/>
</dbReference>
<feature type="compositionally biased region" description="Basic and acidic residues" evidence="1">
    <location>
        <begin position="22"/>
        <end position="32"/>
    </location>
</feature>
<reference evidence="2" key="1">
    <citation type="journal article" date="2020" name="Stud. Mycol.">
        <title>101 Dothideomycetes genomes: a test case for predicting lifestyles and emergence of pathogens.</title>
        <authorList>
            <person name="Haridas S."/>
            <person name="Albert R."/>
            <person name="Binder M."/>
            <person name="Bloem J."/>
            <person name="Labutti K."/>
            <person name="Salamov A."/>
            <person name="Andreopoulos B."/>
            <person name="Baker S."/>
            <person name="Barry K."/>
            <person name="Bills G."/>
            <person name="Bluhm B."/>
            <person name="Cannon C."/>
            <person name="Castanera R."/>
            <person name="Culley D."/>
            <person name="Daum C."/>
            <person name="Ezra D."/>
            <person name="Gonzalez J."/>
            <person name="Henrissat B."/>
            <person name="Kuo A."/>
            <person name="Liang C."/>
            <person name="Lipzen A."/>
            <person name="Lutzoni F."/>
            <person name="Magnuson J."/>
            <person name="Mondo S."/>
            <person name="Nolan M."/>
            <person name="Ohm R."/>
            <person name="Pangilinan J."/>
            <person name="Park H.-J."/>
            <person name="Ramirez L."/>
            <person name="Alfaro M."/>
            <person name="Sun H."/>
            <person name="Tritt A."/>
            <person name="Yoshinaga Y."/>
            <person name="Zwiers L.-H."/>
            <person name="Turgeon B."/>
            <person name="Goodwin S."/>
            <person name="Spatafora J."/>
            <person name="Crous P."/>
            <person name="Grigoriev I."/>
        </authorList>
    </citation>
    <scope>NUCLEOTIDE SEQUENCE</scope>
    <source>
        <strain evidence="2">CBS 207.26</strain>
    </source>
</reference>
<feature type="compositionally biased region" description="Basic and acidic residues" evidence="1">
    <location>
        <begin position="64"/>
        <end position="75"/>
    </location>
</feature>
<sequence length="277" mass="30432">MFPPSGDLSRHVPDSRSIGTRLETRSSTDRIGQRYSTPDVARLVRRGSVMGGRFPPSRGSEIQCQRRNDQRHGENRNFGGTAGGDNAGPGGDEACESWSADQHGRQDERDLSGAPSENGTYPADISEPATWSILDPFLKDVTGEPYGQLELSAKESKLNRSVTRSSSEGIRQTHLLQFACRRPVRRPIQPITTSGIHIAYGVEDISSDRAPRRIIGQLGQREHELAREQLDRDIDRNGVAPLEIASRREGVHCRQVPDIIYGSMQGGSGSLSNRPPV</sequence>
<protein>
    <submittedName>
        <fullName evidence="2">Uncharacterized protein</fullName>
    </submittedName>
</protein>
<dbReference type="AlphaFoldDB" id="A0A6A6ER57"/>
<feature type="compositionally biased region" description="Gly residues" evidence="1">
    <location>
        <begin position="80"/>
        <end position="91"/>
    </location>
</feature>
<gene>
    <name evidence="2" type="ORF">K469DRAFT_691173</name>
</gene>
<dbReference type="Proteomes" id="UP000800200">
    <property type="component" value="Unassembled WGS sequence"/>
</dbReference>
<evidence type="ECO:0000313" key="3">
    <source>
        <dbReference type="Proteomes" id="UP000800200"/>
    </source>
</evidence>
<evidence type="ECO:0000256" key="1">
    <source>
        <dbReference type="SAM" id="MobiDB-lite"/>
    </source>
</evidence>
<feature type="region of interest" description="Disordered" evidence="1">
    <location>
        <begin position="1"/>
        <end position="126"/>
    </location>
</feature>
<keyword evidence="3" id="KW-1185">Reference proteome</keyword>
<accession>A0A6A6ER57</accession>